<organism evidence="2 3">
    <name type="scientific">Caminibacter mediatlanticus TB-2</name>
    <dbReference type="NCBI Taxonomy" id="391592"/>
    <lineage>
        <taxon>Bacteria</taxon>
        <taxon>Pseudomonadati</taxon>
        <taxon>Campylobacterota</taxon>
        <taxon>Epsilonproteobacteria</taxon>
        <taxon>Nautiliales</taxon>
        <taxon>Nautiliaceae</taxon>
        <taxon>Caminibacter</taxon>
    </lineage>
</organism>
<evidence type="ECO:0000259" key="1">
    <source>
        <dbReference type="PROSITE" id="PS50076"/>
    </source>
</evidence>
<evidence type="ECO:0000313" key="2">
    <source>
        <dbReference type="EMBL" id="EDM24608.1"/>
    </source>
</evidence>
<dbReference type="EMBL" id="ABCJ01000001">
    <property type="protein sequence ID" value="EDM24608.1"/>
    <property type="molecule type" value="Genomic_DNA"/>
</dbReference>
<evidence type="ECO:0000313" key="3">
    <source>
        <dbReference type="Proteomes" id="UP000003288"/>
    </source>
</evidence>
<dbReference type="CDD" id="cd06257">
    <property type="entry name" value="DnaJ"/>
    <property type="match status" value="1"/>
</dbReference>
<dbReference type="SUPFAM" id="SSF46565">
    <property type="entry name" value="Chaperone J-domain"/>
    <property type="match status" value="1"/>
</dbReference>
<accession>A0AAI9AJ40</accession>
<comment type="caution">
    <text evidence="2">The sequence shown here is derived from an EMBL/GenBank/DDBJ whole genome shotgun (WGS) entry which is preliminary data.</text>
</comment>
<dbReference type="Gene3D" id="1.10.287.110">
    <property type="entry name" value="DnaJ domain"/>
    <property type="match status" value="1"/>
</dbReference>
<dbReference type="Pfam" id="PF00226">
    <property type="entry name" value="DnaJ"/>
    <property type="match status" value="1"/>
</dbReference>
<sequence>MKEKILKAEVNERIEFIIDSRYKIDKLIKFIRLSFNNLEIKHNEYLIYFDKENIKNHKILINALANFYLKNSKDETTYKKILLNYKKDILVKIKKHEVVFDENALYIDVIKISSKEFEIRFANPKKSVYDYIKGLFLFDLLDLDEFKLVVSLNDESINVMNALLNKKTIMGYKVIFKYDSEIFTKKRSFSVEGSLKEYLNKVRNALNLFNASTIYEWDKIKKEYRKLAKKYHPDLHRNKPDLIQKIYEKKFRRVKESFELLEEYRNSKTN</sequence>
<dbReference type="Proteomes" id="UP000003288">
    <property type="component" value="Unassembled WGS sequence"/>
</dbReference>
<proteinExistence type="predicted"/>
<dbReference type="PROSITE" id="PS50076">
    <property type="entry name" value="DNAJ_2"/>
    <property type="match status" value="1"/>
</dbReference>
<gene>
    <name evidence="2" type="ORF">CMTB2_03793</name>
</gene>
<name>A0AAI9AJ40_9BACT</name>
<dbReference type="InterPro" id="IPR036869">
    <property type="entry name" value="J_dom_sf"/>
</dbReference>
<dbReference type="PRINTS" id="PR00625">
    <property type="entry name" value="JDOMAIN"/>
</dbReference>
<reference evidence="2 3" key="1">
    <citation type="journal article" date="2011" name="Stand. Genomic Sci.">
        <title>Draft genome sequence of Caminibacter mediatlanticus strain TB-2, an epsilonproteobacterium isolated from a deep-sea hydrothermal vent.</title>
        <authorList>
            <person name="Giovannelli D."/>
            <person name="Ferriera S."/>
            <person name="Johnson J."/>
            <person name="Kravitz S."/>
            <person name="Perez-Rodriguez I."/>
            <person name="Ricci J."/>
            <person name="O'Brien C."/>
            <person name="Voordeckers J.W."/>
            <person name="Bini E."/>
            <person name="Vetriani C."/>
        </authorList>
    </citation>
    <scope>NUCLEOTIDE SEQUENCE [LARGE SCALE GENOMIC DNA]</scope>
    <source>
        <strain evidence="2 3">TB-2</strain>
    </source>
</reference>
<dbReference type="RefSeq" id="WP_007473693.1">
    <property type="nucleotide sequence ID" value="NZ_ABCJ01000001.1"/>
</dbReference>
<feature type="domain" description="J" evidence="1">
    <location>
        <begin position="204"/>
        <end position="270"/>
    </location>
</feature>
<dbReference type="AlphaFoldDB" id="A0AAI9AJ40"/>
<dbReference type="InterPro" id="IPR001623">
    <property type="entry name" value="DnaJ_domain"/>
</dbReference>
<protein>
    <recommendedName>
        <fullName evidence="1">J domain-containing protein</fullName>
    </recommendedName>
</protein>
<dbReference type="SMART" id="SM00271">
    <property type="entry name" value="DnaJ"/>
    <property type="match status" value="1"/>
</dbReference>